<dbReference type="InterPro" id="IPR036388">
    <property type="entry name" value="WH-like_DNA-bd_sf"/>
</dbReference>
<dbReference type="InterPro" id="IPR036390">
    <property type="entry name" value="WH_DNA-bd_sf"/>
</dbReference>
<keyword evidence="2 7" id="KW-0808">Transferase</keyword>
<dbReference type="Pfam" id="PF00891">
    <property type="entry name" value="Methyltransf_2"/>
    <property type="match status" value="1"/>
</dbReference>
<dbReference type="CDD" id="cd02440">
    <property type="entry name" value="AdoMet_MTases"/>
    <property type="match status" value="1"/>
</dbReference>
<evidence type="ECO:0000313" key="8">
    <source>
        <dbReference type="Proteomes" id="UP000248790"/>
    </source>
</evidence>
<dbReference type="EMBL" id="QLMC01000001">
    <property type="protein sequence ID" value="RAK02134.1"/>
    <property type="molecule type" value="Genomic_DNA"/>
</dbReference>
<sequence>MRLTVTPENLLEWIALRINLVPLPLLHAQLFPIIGKAVLEAADKGVFEAVHRGRQTVDAIASECRLHPKALQELLSLLVVLGYLRYQENAYTLTRISRRWVLQDNQESVFGMMRFNNRVVWPWLEQLGNYLQTGEGIQYHDHLTTEQWLHYQHAMLAATGTEAKEFGRKARVPKHATLMLDIGGAHGQHSVALCRKLPNLRAVILDLPPAIEQAAPLLAQAGMGDRVYHQPGNALTDDFGESQYDIVLMSSLAHHFSDEQNRAVAQKVAKALKPEGVYIINEFIRPEMGGKSDGVGTNLVGSSMDLFYGLTSTAGNYTVREIQQWQRDAGLKPQKVTTYLSIPGRAMVAAQK</sequence>
<feature type="domain" description="O-methyltransferase dimerisation" evidence="6">
    <location>
        <begin position="37"/>
        <end position="101"/>
    </location>
</feature>
<feature type="domain" description="O-methyltransferase C-terminal" evidence="5">
    <location>
        <begin position="176"/>
        <end position="289"/>
    </location>
</feature>
<dbReference type="InterPro" id="IPR029063">
    <property type="entry name" value="SAM-dependent_MTases_sf"/>
</dbReference>
<accession>A0A327X7S7</accession>
<comment type="caution">
    <text evidence="7">The sequence shown here is derived from an EMBL/GenBank/DDBJ whole genome shotgun (WGS) entry which is preliminary data.</text>
</comment>
<dbReference type="AlphaFoldDB" id="A0A327X7S7"/>
<evidence type="ECO:0000259" key="6">
    <source>
        <dbReference type="Pfam" id="PF08100"/>
    </source>
</evidence>
<dbReference type="InterPro" id="IPR001077">
    <property type="entry name" value="COMT_C"/>
</dbReference>
<proteinExistence type="predicted"/>
<feature type="active site" description="Proton acceptor" evidence="4">
    <location>
        <position position="254"/>
    </location>
</feature>
<evidence type="ECO:0000256" key="2">
    <source>
        <dbReference type="ARBA" id="ARBA00022679"/>
    </source>
</evidence>
<evidence type="ECO:0000313" key="7">
    <source>
        <dbReference type="EMBL" id="RAK02134.1"/>
    </source>
</evidence>
<evidence type="ECO:0000256" key="3">
    <source>
        <dbReference type="ARBA" id="ARBA00022691"/>
    </source>
</evidence>
<dbReference type="RefSeq" id="WP_111626353.1">
    <property type="nucleotide sequence ID" value="NZ_QLMC01000001.1"/>
</dbReference>
<dbReference type="InterPro" id="IPR016461">
    <property type="entry name" value="COMT-like"/>
</dbReference>
<dbReference type="InterPro" id="IPR012967">
    <property type="entry name" value="COMT_dimerisation"/>
</dbReference>
<dbReference type="OrthoDB" id="582216at2"/>
<dbReference type="SUPFAM" id="SSF46785">
    <property type="entry name" value="Winged helix' DNA-binding domain"/>
    <property type="match status" value="1"/>
</dbReference>
<dbReference type="PANTHER" id="PTHR43712:SF2">
    <property type="entry name" value="O-METHYLTRANSFERASE CICE"/>
    <property type="match status" value="1"/>
</dbReference>
<dbReference type="Gene3D" id="1.10.10.10">
    <property type="entry name" value="Winged helix-like DNA-binding domain superfamily/Winged helix DNA-binding domain"/>
    <property type="match status" value="1"/>
</dbReference>
<dbReference type="Proteomes" id="UP000248790">
    <property type="component" value="Unassembled WGS sequence"/>
</dbReference>
<dbReference type="PROSITE" id="PS51683">
    <property type="entry name" value="SAM_OMT_II"/>
    <property type="match status" value="1"/>
</dbReference>
<dbReference type="PIRSF" id="PIRSF005739">
    <property type="entry name" value="O-mtase"/>
    <property type="match status" value="1"/>
</dbReference>
<name>A0A327X7S7_LARAB</name>
<dbReference type="GO" id="GO:0008171">
    <property type="term" value="F:O-methyltransferase activity"/>
    <property type="evidence" value="ECO:0007669"/>
    <property type="project" value="InterPro"/>
</dbReference>
<reference evidence="7 8" key="1">
    <citation type="submission" date="2018-06" db="EMBL/GenBank/DDBJ databases">
        <title>Genomic Encyclopedia of Archaeal and Bacterial Type Strains, Phase II (KMG-II): from individual species to whole genera.</title>
        <authorList>
            <person name="Goeker M."/>
        </authorList>
    </citation>
    <scope>NUCLEOTIDE SEQUENCE [LARGE SCALE GENOMIC DNA]</scope>
    <source>
        <strain evidence="7 8">DSM 21851</strain>
    </source>
</reference>
<dbReference type="Gene3D" id="3.40.50.150">
    <property type="entry name" value="Vaccinia Virus protein VP39"/>
    <property type="match status" value="1"/>
</dbReference>
<gene>
    <name evidence="7" type="ORF">LX87_00249</name>
</gene>
<evidence type="ECO:0000259" key="5">
    <source>
        <dbReference type="Pfam" id="PF00891"/>
    </source>
</evidence>
<keyword evidence="1 7" id="KW-0489">Methyltransferase</keyword>
<keyword evidence="3" id="KW-0949">S-adenosyl-L-methionine</keyword>
<dbReference type="GO" id="GO:0032259">
    <property type="term" value="P:methylation"/>
    <property type="evidence" value="ECO:0007669"/>
    <property type="project" value="UniProtKB-KW"/>
</dbReference>
<dbReference type="GO" id="GO:0046983">
    <property type="term" value="F:protein dimerization activity"/>
    <property type="evidence" value="ECO:0007669"/>
    <property type="project" value="InterPro"/>
</dbReference>
<dbReference type="SUPFAM" id="SSF53335">
    <property type="entry name" value="S-adenosyl-L-methionine-dependent methyltransferases"/>
    <property type="match status" value="1"/>
</dbReference>
<organism evidence="7 8">
    <name type="scientific">Larkinella arboricola</name>
    <dbReference type="NCBI Taxonomy" id="643671"/>
    <lineage>
        <taxon>Bacteria</taxon>
        <taxon>Pseudomonadati</taxon>
        <taxon>Bacteroidota</taxon>
        <taxon>Cytophagia</taxon>
        <taxon>Cytophagales</taxon>
        <taxon>Spirosomataceae</taxon>
        <taxon>Larkinella</taxon>
    </lineage>
</organism>
<keyword evidence="8" id="KW-1185">Reference proteome</keyword>
<evidence type="ECO:0000256" key="4">
    <source>
        <dbReference type="PIRSR" id="PIRSR005739-1"/>
    </source>
</evidence>
<dbReference type="Pfam" id="PF08100">
    <property type="entry name" value="Dimerisation"/>
    <property type="match status" value="1"/>
</dbReference>
<protein>
    <submittedName>
        <fullName evidence="7">O-methyltransferase</fullName>
    </submittedName>
</protein>
<dbReference type="PANTHER" id="PTHR43712">
    <property type="entry name" value="PUTATIVE (AFU_ORTHOLOGUE AFUA_4G14580)-RELATED"/>
    <property type="match status" value="1"/>
</dbReference>
<evidence type="ECO:0000256" key="1">
    <source>
        <dbReference type="ARBA" id="ARBA00022603"/>
    </source>
</evidence>